<dbReference type="CDD" id="cd01097">
    <property type="entry name" value="Tetrahydromethanopterin_reductase"/>
    <property type="match status" value="1"/>
</dbReference>
<dbReference type="InterPro" id="IPR050564">
    <property type="entry name" value="F420-G6PD/mer"/>
</dbReference>
<comment type="caution">
    <text evidence="2">The sequence shown here is derived from an EMBL/GenBank/DDBJ whole genome shotgun (WGS) entry which is preliminary data.</text>
</comment>
<dbReference type="GO" id="GO:0016491">
    <property type="term" value="F:oxidoreductase activity"/>
    <property type="evidence" value="ECO:0007669"/>
    <property type="project" value="UniProtKB-KW"/>
</dbReference>
<organism evidence="2 3">
    <name type="scientific">Pseudonocardia humida</name>
    <dbReference type="NCBI Taxonomy" id="2800819"/>
    <lineage>
        <taxon>Bacteria</taxon>
        <taxon>Bacillati</taxon>
        <taxon>Actinomycetota</taxon>
        <taxon>Actinomycetes</taxon>
        <taxon>Pseudonocardiales</taxon>
        <taxon>Pseudonocardiaceae</taxon>
        <taxon>Pseudonocardia</taxon>
    </lineage>
</organism>
<dbReference type="InterPro" id="IPR036661">
    <property type="entry name" value="Luciferase-like_sf"/>
</dbReference>
<proteinExistence type="predicted"/>
<sequence>MRVETQLPLGKVDPGLRPADTTVDMRSFGRQAQLVEQLGFDGLALTETKEDPVVALAVAADRTERIRLTTAVVIAFPRSPTALALTAWTMSRLSGGRFTLGLGTQVKGHIERRYGMAWSAPGPWIKEYVQAVRAVWRTWQEGVPLDHHGEHYDLTLMNPLFDPGPIEHPDIPVHLAAVRPGMARIGGEVADGVRPHPICTRAYLEEVLRPAVDRGAAAAGRDPGAIEVVASPLIVTAATEGELEKRVSDVRARISFYASTRTYRPVFAHHGWDDVAEELSTLSRAQRWAEMERLVSDDMVRTIAVVGTHDEIAERVWRRYEGVCSAVEFSLPVAGPADHERLAAEVAAIRRGF</sequence>
<dbReference type="Pfam" id="PF00296">
    <property type="entry name" value="Bac_luciferase"/>
    <property type="match status" value="1"/>
</dbReference>
<reference evidence="2" key="1">
    <citation type="submission" date="2021-04" db="EMBL/GenBank/DDBJ databases">
        <title>Pseudonocardia sp. nov., isolated from sandy soil of mangrove forest.</title>
        <authorList>
            <person name="Zan Z."/>
            <person name="Huang R."/>
            <person name="Liu W."/>
        </authorList>
    </citation>
    <scope>NUCLEOTIDE SEQUENCE</scope>
    <source>
        <strain evidence="2">S2-4</strain>
    </source>
</reference>
<dbReference type="Proteomes" id="UP001165283">
    <property type="component" value="Unassembled WGS sequence"/>
</dbReference>
<dbReference type="NCBIfam" id="TIGR03617">
    <property type="entry name" value="F420_MSMEG_2256"/>
    <property type="match status" value="1"/>
</dbReference>
<keyword evidence="3" id="KW-1185">Reference proteome</keyword>
<evidence type="ECO:0000313" key="3">
    <source>
        <dbReference type="Proteomes" id="UP001165283"/>
    </source>
</evidence>
<protein>
    <submittedName>
        <fullName evidence="2">TIGR03617 family F420-dependent LLM class oxidoreductase</fullName>
        <ecNumber evidence="2">1.-.-.-</ecNumber>
    </submittedName>
</protein>
<gene>
    <name evidence="2" type="ORF">KDL28_08680</name>
</gene>
<feature type="domain" description="Luciferase-like" evidence="1">
    <location>
        <begin position="23"/>
        <end position="320"/>
    </location>
</feature>
<dbReference type="PANTHER" id="PTHR43244:SF2">
    <property type="entry name" value="CONSERVED HYPOTHETICAL ALANINE AND PROLINE-RICH PROTEIN"/>
    <property type="match status" value="1"/>
</dbReference>
<dbReference type="InterPro" id="IPR019919">
    <property type="entry name" value="Lucif-like_OxRdtase_MSMEG_2256"/>
</dbReference>
<dbReference type="Gene3D" id="3.20.20.30">
    <property type="entry name" value="Luciferase-like domain"/>
    <property type="match status" value="1"/>
</dbReference>
<dbReference type="InterPro" id="IPR011251">
    <property type="entry name" value="Luciferase-like_dom"/>
</dbReference>
<evidence type="ECO:0000259" key="1">
    <source>
        <dbReference type="Pfam" id="PF00296"/>
    </source>
</evidence>
<dbReference type="EMBL" id="JAGSOV010000019">
    <property type="protein sequence ID" value="MCO1655131.1"/>
    <property type="molecule type" value="Genomic_DNA"/>
</dbReference>
<name>A0ABT0ZWN0_9PSEU</name>
<accession>A0ABT0ZWN0</accession>
<keyword evidence="2" id="KW-0560">Oxidoreductase</keyword>
<dbReference type="RefSeq" id="WP_252436884.1">
    <property type="nucleotide sequence ID" value="NZ_JAGSOV010000019.1"/>
</dbReference>
<dbReference type="SUPFAM" id="SSF51679">
    <property type="entry name" value="Bacterial luciferase-like"/>
    <property type="match status" value="1"/>
</dbReference>
<dbReference type="PANTHER" id="PTHR43244">
    <property type="match status" value="1"/>
</dbReference>
<dbReference type="EC" id="1.-.-.-" evidence="2"/>
<evidence type="ECO:0000313" key="2">
    <source>
        <dbReference type="EMBL" id="MCO1655131.1"/>
    </source>
</evidence>